<evidence type="ECO:0000313" key="4">
    <source>
        <dbReference type="EMBL" id="CAE2289844.1"/>
    </source>
</evidence>
<protein>
    <recommendedName>
        <fullName evidence="3">Potassium channel domain-containing protein</fullName>
    </recommendedName>
</protein>
<dbReference type="AlphaFoldDB" id="A0A7S4KC64"/>
<feature type="transmembrane region" description="Helical" evidence="2">
    <location>
        <begin position="190"/>
        <end position="208"/>
    </location>
</feature>
<dbReference type="PANTHER" id="PTHR47823">
    <property type="entry name" value="ION_TRANS DOMAIN-CONTAINING PROTEIN"/>
    <property type="match status" value="1"/>
</dbReference>
<keyword evidence="2" id="KW-0472">Membrane</keyword>
<name>A0A7S4KC64_9STRA</name>
<accession>A0A7S4KC64</accession>
<dbReference type="EMBL" id="HBKQ01062345">
    <property type="protein sequence ID" value="CAE2289844.1"/>
    <property type="molecule type" value="Transcribed_RNA"/>
</dbReference>
<feature type="domain" description="Potassium channel" evidence="3">
    <location>
        <begin position="342"/>
        <end position="412"/>
    </location>
</feature>
<dbReference type="Gene3D" id="1.10.287.70">
    <property type="match status" value="2"/>
</dbReference>
<proteinExistence type="predicted"/>
<evidence type="ECO:0000256" key="1">
    <source>
        <dbReference type="SAM" id="MobiDB-lite"/>
    </source>
</evidence>
<dbReference type="SUPFAM" id="SSF81324">
    <property type="entry name" value="Voltage-gated potassium channels"/>
    <property type="match status" value="2"/>
</dbReference>
<sequence>MSDNDDIPECGASAAPASSDHFDEEMLQPFKGKKVGFDISAVPDSMTHRLSTKAKGESEVEMLAQDMENRRNGRVKVPYTIRTRLLHSFKKISNEKGYSQKTAVQVSDVYDFRDIVKGKVESGENYKFTDRIAQCLYFANTEKTALEVLDRAIETIEDLDMKKDDMWFFTDFIFYHTETVAFIPIFRHPLLAALFWAFFFYIGTPILFCSIYQDEGICPNDPTPQNRRYYGVVSSMYFASTTMSTVGYGDLSVSKDARWKVFLGILYMIVAMLVAVMALGAISDTSISKFKGVCEGFLHRLALTMRDKMGMASYRDMLLYQRIRLLKYVKLGDILLQFLCLNCVGVFFSRIFVNRDPLMDWTWMDSFYWAIQTTTTIGYGDMYMSFEMRWFQIFYLVGGTMFVGYALGKLGSLRDELSQMKREYAWERRETDRAMVEQMQGGAEHDGRVDQYEFVLASLLMMNKIDASEVTSIMDKYRDLVSDSGFIELDDVVETKLAQDTLDEEEAFEFEGLDAEGHYKGMFMRAMSMAKGKSDTALYEL</sequence>
<feature type="transmembrane region" description="Helical" evidence="2">
    <location>
        <begin position="334"/>
        <end position="353"/>
    </location>
</feature>
<feature type="transmembrane region" description="Helical" evidence="2">
    <location>
        <begin position="229"/>
        <end position="249"/>
    </location>
</feature>
<feature type="transmembrane region" description="Helical" evidence="2">
    <location>
        <begin position="261"/>
        <end position="282"/>
    </location>
</feature>
<keyword evidence="2" id="KW-1133">Transmembrane helix</keyword>
<dbReference type="Pfam" id="PF07885">
    <property type="entry name" value="Ion_trans_2"/>
    <property type="match status" value="2"/>
</dbReference>
<feature type="domain" description="Potassium channel" evidence="3">
    <location>
        <begin position="231"/>
        <end position="283"/>
    </location>
</feature>
<dbReference type="InterPro" id="IPR013099">
    <property type="entry name" value="K_chnl_dom"/>
</dbReference>
<feature type="transmembrane region" description="Helical" evidence="2">
    <location>
        <begin position="390"/>
        <end position="408"/>
    </location>
</feature>
<organism evidence="4">
    <name type="scientific">Odontella aurita</name>
    <dbReference type="NCBI Taxonomy" id="265563"/>
    <lineage>
        <taxon>Eukaryota</taxon>
        <taxon>Sar</taxon>
        <taxon>Stramenopiles</taxon>
        <taxon>Ochrophyta</taxon>
        <taxon>Bacillariophyta</taxon>
        <taxon>Mediophyceae</taxon>
        <taxon>Biddulphiophycidae</taxon>
        <taxon>Eupodiscales</taxon>
        <taxon>Odontellaceae</taxon>
        <taxon>Odontella</taxon>
    </lineage>
</organism>
<evidence type="ECO:0000256" key="2">
    <source>
        <dbReference type="SAM" id="Phobius"/>
    </source>
</evidence>
<feature type="region of interest" description="Disordered" evidence="1">
    <location>
        <begin position="1"/>
        <end position="23"/>
    </location>
</feature>
<evidence type="ECO:0000259" key="3">
    <source>
        <dbReference type="Pfam" id="PF07885"/>
    </source>
</evidence>
<dbReference type="PANTHER" id="PTHR47823:SF9">
    <property type="entry name" value="CHROMOSOME UNDETERMINED SCAFFOLD_10, WHOLE GENOME SHOTGUN SEQUENCE"/>
    <property type="match status" value="1"/>
</dbReference>
<reference evidence="4" key="1">
    <citation type="submission" date="2021-01" db="EMBL/GenBank/DDBJ databases">
        <authorList>
            <person name="Corre E."/>
            <person name="Pelletier E."/>
            <person name="Niang G."/>
            <person name="Scheremetjew M."/>
            <person name="Finn R."/>
            <person name="Kale V."/>
            <person name="Holt S."/>
            <person name="Cochrane G."/>
            <person name="Meng A."/>
            <person name="Brown T."/>
            <person name="Cohen L."/>
        </authorList>
    </citation>
    <scope>NUCLEOTIDE SEQUENCE</scope>
    <source>
        <strain evidence="4">Isolate 1302-5</strain>
    </source>
</reference>
<gene>
    <name evidence="4" type="ORF">OAUR00152_LOCUS42501</name>
</gene>
<keyword evidence="2" id="KW-0812">Transmembrane</keyword>